<protein>
    <submittedName>
        <fullName evidence="2">Uncharacterized protein</fullName>
    </submittedName>
</protein>
<name>A0AAU9PGG3_9ASTR</name>
<dbReference type="EMBL" id="CAKMRJ010005634">
    <property type="protein sequence ID" value="CAH1449184.1"/>
    <property type="molecule type" value="Genomic_DNA"/>
</dbReference>
<reference evidence="2 3" key="1">
    <citation type="submission" date="2022-01" db="EMBL/GenBank/DDBJ databases">
        <authorList>
            <person name="Xiong W."/>
            <person name="Schranz E."/>
        </authorList>
    </citation>
    <scope>NUCLEOTIDE SEQUENCE [LARGE SCALE GENOMIC DNA]</scope>
</reference>
<gene>
    <name evidence="2" type="ORF">LVIROSA_LOCUS34684</name>
</gene>
<accession>A0AAU9PGG3</accession>
<feature type="region of interest" description="Disordered" evidence="1">
    <location>
        <begin position="1"/>
        <end position="56"/>
    </location>
</feature>
<evidence type="ECO:0000256" key="1">
    <source>
        <dbReference type="SAM" id="MobiDB-lite"/>
    </source>
</evidence>
<evidence type="ECO:0000313" key="3">
    <source>
        <dbReference type="Proteomes" id="UP001157418"/>
    </source>
</evidence>
<feature type="compositionally biased region" description="Basic and acidic residues" evidence="1">
    <location>
        <begin position="37"/>
        <end position="54"/>
    </location>
</feature>
<comment type="caution">
    <text evidence="2">The sequence shown here is derived from an EMBL/GenBank/DDBJ whole genome shotgun (WGS) entry which is preliminary data.</text>
</comment>
<evidence type="ECO:0000313" key="2">
    <source>
        <dbReference type="EMBL" id="CAH1449184.1"/>
    </source>
</evidence>
<dbReference type="AlphaFoldDB" id="A0AAU9PGG3"/>
<dbReference type="Proteomes" id="UP001157418">
    <property type="component" value="Unassembled WGS sequence"/>
</dbReference>
<organism evidence="2 3">
    <name type="scientific">Lactuca virosa</name>
    <dbReference type="NCBI Taxonomy" id="75947"/>
    <lineage>
        <taxon>Eukaryota</taxon>
        <taxon>Viridiplantae</taxon>
        <taxon>Streptophyta</taxon>
        <taxon>Embryophyta</taxon>
        <taxon>Tracheophyta</taxon>
        <taxon>Spermatophyta</taxon>
        <taxon>Magnoliopsida</taxon>
        <taxon>eudicotyledons</taxon>
        <taxon>Gunneridae</taxon>
        <taxon>Pentapetalae</taxon>
        <taxon>asterids</taxon>
        <taxon>campanulids</taxon>
        <taxon>Asterales</taxon>
        <taxon>Asteraceae</taxon>
        <taxon>Cichorioideae</taxon>
        <taxon>Cichorieae</taxon>
        <taxon>Lactucinae</taxon>
        <taxon>Lactuca</taxon>
    </lineage>
</organism>
<proteinExistence type="predicted"/>
<keyword evidence="3" id="KW-1185">Reference proteome</keyword>
<sequence>MKGPSWSEMNKVAGYSQKQNRSGENRCKSGGIGSRSRGIESRSREVEDEHKSEGVEEDICGDTCVRRAEIRKIKLNDQTILRPSSILTEPHHDVIIAKQIIEERTAKLKKQEASTTYLQAFAEISGGFYQLMPPLSLLSDITTQLRCCH</sequence>